<dbReference type="Proteomes" id="UP001597512">
    <property type="component" value="Unassembled WGS sequence"/>
</dbReference>
<dbReference type="EMBL" id="JBHUOM010000042">
    <property type="protein sequence ID" value="MFD2937697.1"/>
    <property type="molecule type" value="Genomic_DNA"/>
</dbReference>
<accession>A0ABW6AQP7</accession>
<keyword evidence="4" id="KW-1185">Reference proteome</keyword>
<dbReference type="InterPro" id="IPR047650">
    <property type="entry name" value="Transpos_IS110"/>
</dbReference>
<dbReference type="InterPro" id="IPR003346">
    <property type="entry name" value="Transposase_20"/>
</dbReference>
<dbReference type="RefSeq" id="WP_381508015.1">
    <property type="nucleotide sequence ID" value="NZ_JBHUOM010000042.1"/>
</dbReference>
<evidence type="ECO:0000259" key="2">
    <source>
        <dbReference type="Pfam" id="PF02371"/>
    </source>
</evidence>
<protein>
    <submittedName>
        <fullName evidence="3">Transposase</fullName>
    </submittedName>
</protein>
<reference evidence="4" key="1">
    <citation type="journal article" date="2019" name="Int. J. Syst. Evol. Microbiol.">
        <title>The Global Catalogue of Microorganisms (GCM) 10K type strain sequencing project: providing services to taxonomists for standard genome sequencing and annotation.</title>
        <authorList>
            <consortium name="The Broad Institute Genomics Platform"/>
            <consortium name="The Broad Institute Genome Sequencing Center for Infectious Disease"/>
            <person name="Wu L."/>
            <person name="Ma J."/>
        </authorList>
    </citation>
    <scope>NUCLEOTIDE SEQUENCE [LARGE SCALE GENOMIC DNA]</scope>
    <source>
        <strain evidence="4">KCTC 52490</strain>
    </source>
</reference>
<feature type="domain" description="Transposase IS116/IS110/IS902 C-terminal" evidence="2">
    <location>
        <begin position="11"/>
        <end position="56"/>
    </location>
</feature>
<dbReference type="Pfam" id="PF02371">
    <property type="entry name" value="Transposase_20"/>
    <property type="match status" value="1"/>
</dbReference>
<evidence type="ECO:0000313" key="3">
    <source>
        <dbReference type="EMBL" id="MFD2937697.1"/>
    </source>
</evidence>
<feature type="region of interest" description="Disordered" evidence="1">
    <location>
        <begin position="1"/>
        <end position="31"/>
    </location>
</feature>
<dbReference type="PANTHER" id="PTHR33055">
    <property type="entry name" value="TRANSPOSASE FOR INSERTION SEQUENCE ELEMENT IS1111A"/>
    <property type="match status" value="1"/>
</dbReference>
<sequence length="99" mass="11292">MPGWFPSTGPPARRSSGQRKGRPQVSHRANKKVKSLLHMGAMSAVQHCAQLRAYYERKVAEGKNKMLVLNNVRNKIVLRIFACVREDRNYNENVSFPLV</sequence>
<evidence type="ECO:0000256" key="1">
    <source>
        <dbReference type="SAM" id="MobiDB-lite"/>
    </source>
</evidence>
<name>A0ABW6AQP7_9BACT</name>
<organism evidence="3 4">
    <name type="scientific">Spirosoma flavum</name>
    <dbReference type="NCBI Taxonomy" id="2048557"/>
    <lineage>
        <taxon>Bacteria</taxon>
        <taxon>Pseudomonadati</taxon>
        <taxon>Bacteroidota</taxon>
        <taxon>Cytophagia</taxon>
        <taxon>Cytophagales</taxon>
        <taxon>Cytophagaceae</taxon>
        <taxon>Spirosoma</taxon>
    </lineage>
</organism>
<comment type="caution">
    <text evidence="3">The sequence shown here is derived from an EMBL/GenBank/DDBJ whole genome shotgun (WGS) entry which is preliminary data.</text>
</comment>
<dbReference type="PANTHER" id="PTHR33055:SF3">
    <property type="entry name" value="PUTATIVE TRANSPOSASE FOR IS117-RELATED"/>
    <property type="match status" value="1"/>
</dbReference>
<evidence type="ECO:0000313" key="4">
    <source>
        <dbReference type="Proteomes" id="UP001597512"/>
    </source>
</evidence>
<gene>
    <name evidence="3" type="ORF">ACFS25_28270</name>
</gene>
<proteinExistence type="predicted"/>